<dbReference type="PANTHER" id="PTHR30572">
    <property type="entry name" value="MEMBRANE COMPONENT OF TRANSPORTER-RELATED"/>
    <property type="match status" value="1"/>
</dbReference>
<dbReference type="Pfam" id="PF12704">
    <property type="entry name" value="MacB_PCD"/>
    <property type="match status" value="2"/>
</dbReference>
<comment type="subcellular location">
    <subcellularLocation>
        <location evidence="1">Cell membrane</location>
        <topology evidence="1">Multi-pass membrane protein</topology>
    </subcellularLocation>
</comment>
<feature type="transmembrane region" description="Helical" evidence="6">
    <location>
        <begin position="433"/>
        <end position="457"/>
    </location>
</feature>
<sequence length="815" mass="92131">MIKNYLRIAYRNLLKNRVFSLINILGLAIGMAACLLILQYVSFELSFDSFHEQGENIYRVVNDRYQNGKLIQHGTITYSPVGTAMNEDFDEVVGNTEIFPVGEVVITHQDKRIVSENTLATDSSFLNLFSFPVLAGNTATALQDQHAVVLTAAQANIFFNKTSEDWEDFIGETIRVDNMADPFTVTAIIDVPENSHLQFSMLMRISAIIDWTENENSRWTWSDFYHYVQLLPGVDHKEFETKLAGFSEQHFKGNQVSGSVEQFYLQPLPEAHLYSNFEYEIGEIASGTAVWALLFIAIVILAIAWINYINLATARSLERAKEVGIRKVVGAHRGQLIGQYMMEALLVNVLGIIIALTIIQLVQFSFNQVLQQDLSLLSLLNATGQARLIILLLVGVSLLGIFMSGFYPAFVLSSYKPIKVLRGKFSQNKGGSLLRKSLVVTQFAASVILIAGSLIVYRQISFIQQQELGVTIDQVVVVRSPDQTQWDSTYIDRVNSFKADIKGESYIREASTSNRVPGQRMGRLFNVRSRYTEEEVRLTSSSMGIDADFVSLYDVQLLAGRNFRREDSNTDWDKLHTILLNESAVNLLGFSSQEEALGETVWVGDKPWEVVGVVSDFHQQSLRYPIEPILFQPTYSTYNPISVKLSTQQLPDALQLLEEKYTAFFPNNPFDYYFLDERFQQQYQQDLLFGKVFGLFTALALFVSCIGLFGLSSYTIFQRTKEIGIRKILGASIPSVVQLLSRDFMKLVLISGVVGLPFTYFVMQRWLENFAFRISISWWLLALPIILILLIAILTVSFQTIRAALVNPAESLRNE</sequence>
<feature type="transmembrane region" description="Helical" evidence="6">
    <location>
        <begin position="386"/>
        <end position="412"/>
    </location>
</feature>
<evidence type="ECO:0000259" key="8">
    <source>
        <dbReference type="Pfam" id="PF12704"/>
    </source>
</evidence>
<evidence type="ECO:0000256" key="5">
    <source>
        <dbReference type="ARBA" id="ARBA00023136"/>
    </source>
</evidence>
<dbReference type="PANTHER" id="PTHR30572:SF18">
    <property type="entry name" value="ABC-TYPE MACROLIDE FAMILY EXPORT SYSTEM PERMEASE COMPONENT 2"/>
    <property type="match status" value="1"/>
</dbReference>
<dbReference type="AlphaFoldDB" id="A0AA49JH25"/>
<evidence type="ECO:0000256" key="2">
    <source>
        <dbReference type="ARBA" id="ARBA00022475"/>
    </source>
</evidence>
<keyword evidence="3 6" id="KW-0812">Transmembrane</keyword>
<feature type="transmembrane region" description="Helical" evidence="6">
    <location>
        <begin position="747"/>
        <end position="766"/>
    </location>
</feature>
<proteinExistence type="predicted"/>
<evidence type="ECO:0000256" key="1">
    <source>
        <dbReference type="ARBA" id="ARBA00004651"/>
    </source>
</evidence>
<dbReference type="InterPro" id="IPR003838">
    <property type="entry name" value="ABC3_permease_C"/>
</dbReference>
<feature type="transmembrane region" description="Helical" evidence="6">
    <location>
        <begin position="21"/>
        <end position="41"/>
    </location>
</feature>
<evidence type="ECO:0000256" key="3">
    <source>
        <dbReference type="ARBA" id="ARBA00022692"/>
    </source>
</evidence>
<dbReference type="PROSITE" id="PS51257">
    <property type="entry name" value="PROKAR_LIPOPROTEIN"/>
    <property type="match status" value="1"/>
</dbReference>
<keyword evidence="2" id="KW-1003">Cell membrane</keyword>
<feature type="transmembrane region" description="Helical" evidence="6">
    <location>
        <begin position="289"/>
        <end position="311"/>
    </location>
</feature>
<keyword evidence="4 6" id="KW-1133">Transmembrane helix</keyword>
<feature type="transmembrane region" description="Helical" evidence="6">
    <location>
        <begin position="345"/>
        <end position="366"/>
    </location>
</feature>
<dbReference type="GO" id="GO:0005886">
    <property type="term" value="C:plasma membrane"/>
    <property type="evidence" value="ECO:0007669"/>
    <property type="project" value="UniProtKB-SubCell"/>
</dbReference>
<name>A0AA49JH25_9BACT</name>
<accession>A0AA49JH25</accession>
<reference evidence="9" key="1">
    <citation type="journal article" date="2023" name="Comput. Struct. Biotechnol. J.">
        <title>Discovery of a novel marine Bacteroidetes with a rich repertoire of carbohydrate-active enzymes.</title>
        <authorList>
            <person name="Chen B."/>
            <person name="Liu G."/>
            <person name="Chen Q."/>
            <person name="Wang H."/>
            <person name="Liu L."/>
            <person name="Tang K."/>
        </authorList>
    </citation>
    <scope>NUCLEOTIDE SEQUENCE</scope>
    <source>
        <strain evidence="9">TK19036</strain>
    </source>
</reference>
<feature type="domain" description="MacB-like periplasmic core" evidence="8">
    <location>
        <begin position="473"/>
        <end position="654"/>
    </location>
</feature>
<feature type="domain" description="ABC3 transporter permease C-terminal" evidence="7">
    <location>
        <begin position="295"/>
        <end position="403"/>
    </location>
</feature>
<evidence type="ECO:0000259" key="7">
    <source>
        <dbReference type="Pfam" id="PF02687"/>
    </source>
</evidence>
<keyword evidence="5 6" id="KW-0472">Membrane</keyword>
<evidence type="ECO:0000256" key="4">
    <source>
        <dbReference type="ARBA" id="ARBA00022989"/>
    </source>
</evidence>
<feature type="transmembrane region" description="Helical" evidence="6">
    <location>
        <begin position="692"/>
        <end position="717"/>
    </location>
</feature>
<dbReference type="EMBL" id="CP120682">
    <property type="protein sequence ID" value="WKN37525.1"/>
    <property type="molecule type" value="Genomic_DNA"/>
</dbReference>
<dbReference type="InterPro" id="IPR050250">
    <property type="entry name" value="Macrolide_Exporter_MacB"/>
</dbReference>
<dbReference type="Pfam" id="PF02687">
    <property type="entry name" value="FtsX"/>
    <property type="match status" value="2"/>
</dbReference>
<gene>
    <name evidence="9" type="ORF">K4G66_02225</name>
</gene>
<feature type="domain" description="MacB-like periplasmic core" evidence="8">
    <location>
        <begin position="20"/>
        <end position="243"/>
    </location>
</feature>
<evidence type="ECO:0000256" key="6">
    <source>
        <dbReference type="SAM" id="Phobius"/>
    </source>
</evidence>
<feature type="domain" description="ABC3 transporter permease C-terminal" evidence="7">
    <location>
        <begin position="695"/>
        <end position="804"/>
    </location>
</feature>
<organism evidence="9">
    <name type="scientific">Roseihalotalea indica</name>
    <dbReference type="NCBI Taxonomy" id="2867963"/>
    <lineage>
        <taxon>Bacteria</taxon>
        <taxon>Pseudomonadati</taxon>
        <taxon>Bacteroidota</taxon>
        <taxon>Cytophagia</taxon>
        <taxon>Cytophagales</taxon>
        <taxon>Catalimonadaceae</taxon>
        <taxon>Roseihalotalea</taxon>
    </lineage>
</organism>
<dbReference type="InterPro" id="IPR025857">
    <property type="entry name" value="MacB_PCD"/>
</dbReference>
<feature type="transmembrane region" description="Helical" evidence="6">
    <location>
        <begin position="778"/>
        <end position="798"/>
    </location>
</feature>
<evidence type="ECO:0000313" key="9">
    <source>
        <dbReference type="EMBL" id="WKN37525.1"/>
    </source>
</evidence>
<protein>
    <submittedName>
        <fullName evidence="9">ABC transporter permease</fullName>
    </submittedName>
</protein>
<reference evidence="9" key="2">
    <citation type="journal article" date="2024" name="Antonie Van Leeuwenhoek">
        <title>Roseihalotalea indica gen. nov., sp. nov., a halophilic Bacteroidetes from mesopelagic Southwest Indian Ocean with higher carbohydrate metabolic potential.</title>
        <authorList>
            <person name="Chen B."/>
            <person name="Zhang M."/>
            <person name="Lin D."/>
            <person name="Ye J."/>
            <person name="Tang K."/>
        </authorList>
    </citation>
    <scope>NUCLEOTIDE SEQUENCE</scope>
    <source>
        <strain evidence="9">TK19036</strain>
    </source>
</reference>
<dbReference type="GO" id="GO:0022857">
    <property type="term" value="F:transmembrane transporter activity"/>
    <property type="evidence" value="ECO:0007669"/>
    <property type="project" value="TreeGrafter"/>
</dbReference>